<gene>
    <name evidence="1" type="ORF">Bca52824_041368</name>
</gene>
<dbReference type="Gene3D" id="3.30.420.10">
    <property type="entry name" value="Ribonuclease H-like superfamily/Ribonuclease H"/>
    <property type="match status" value="1"/>
</dbReference>
<dbReference type="EMBL" id="JAAMPC010000009">
    <property type="protein sequence ID" value="KAG2294699.1"/>
    <property type="molecule type" value="Genomic_DNA"/>
</dbReference>
<sequence length="67" mass="7671">MGYKNLDKTRKSLKHLAAEFLGADTQNGEHCPINDARAAMLTYQKKEKRVSKKCERPDMDETETKEA</sequence>
<proteinExistence type="predicted"/>
<dbReference type="GO" id="GO:0003676">
    <property type="term" value="F:nucleic acid binding"/>
    <property type="evidence" value="ECO:0007669"/>
    <property type="project" value="InterPro"/>
</dbReference>
<accession>A0A8X7RZK6</accession>
<comment type="caution">
    <text evidence="1">The sequence shown here is derived from an EMBL/GenBank/DDBJ whole genome shotgun (WGS) entry which is preliminary data.</text>
</comment>
<keyword evidence="2" id="KW-1185">Reference proteome</keyword>
<protein>
    <recommendedName>
        <fullName evidence="3">Exonuclease domain-containing protein</fullName>
    </recommendedName>
</protein>
<dbReference type="OrthoDB" id="16516at2759"/>
<name>A0A8X7RZK6_BRACI</name>
<organism evidence="1 2">
    <name type="scientific">Brassica carinata</name>
    <name type="common">Ethiopian mustard</name>
    <name type="synonym">Abyssinian cabbage</name>
    <dbReference type="NCBI Taxonomy" id="52824"/>
    <lineage>
        <taxon>Eukaryota</taxon>
        <taxon>Viridiplantae</taxon>
        <taxon>Streptophyta</taxon>
        <taxon>Embryophyta</taxon>
        <taxon>Tracheophyta</taxon>
        <taxon>Spermatophyta</taxon>
        <taxon>Magnoliopsida</taxon>
        <taxon>eudicotyledons</taxon>
        <taxon>Gunneridae</taxon>
        <taxon>Pentapetalae</taxon>
        <taxon>rosids</taxon>
        <taxon>malvids</taxon>
        <taxon>Brassicales</taxon>
        <taxon>Brassicaceae</taxon>
        <taxon>Brassiceae</taxon>
        <taxon>Brassica</taxon>
    </lineage>
</organism>
<dbReference type="AlphaFoldDB" id="A0A8X7RZK6"/>
<evidence type="ECO:0008006" key="3">
    <source>
        <dbReference type="Google" id="ProtNLM"/>
    </source>
</evidence>
<evidence type="ECO:0000313" key="2">
    <source>
        <dbReference type="Proteomes" id="UP000886595"/>
    </source>
</evidence>
<reference evidence="1 2" key="1">
    <citation type="submission" date="2020-02" db="EMBL/GenBank/DDBJ databases">
        <authorList>
            <person name="Ma Q."/>
            <person name="Huang Y."/>
            <person name="Song X."/>
            <person name="Pei D."/>
        </authorList>
    </citation>
    <scope>NUCLEOTIDE SEQUENCE [LARGE SCALE GENOMIC DNA]</scope>
    <source>
        <strain evidence="1">Sxm20200214</strain>
        <tissue evidence="1">Leaf</tissue>
    </source>
</reference>
<dbReference type="InterPro" id="IPR036397">
    <property type="entry name" value="RNaseH_sf"/>
</dbReference>
<dbReference type="Proteomes" id="UP000886595">
    <property type="component" value="Unassembled WGS sequence"/>
</dbReference>
<evidence type="ECO:0000313" key="1">
    <source>
        <dbReference type="EMBL" id="KAG2294699.1"/>
    </source>
</evidence>